<evidence type="ECO:0000313" key="9">
    <source>
        <dbReference type="Proteomes" id="UP001374579"/>
    </source>
</evidence>
<feature type="disulfide bond" evidence="6">
    <location>
        <begin position="166"/>
        <end position="176"/>
    </location>
</feature>
<dbReference type="PROSITE" id="PS50287">
    <property type="entry name" value="SRCR_2"/>
    <property type="match status" value="1"/>
</dbReference>
<dbReference type="Pfam" id="PF00530">
    <property type="entry name" value="SRCR"/>
    <property type="match status" value="1"/>
</dbReference>
<evidence type="ECO:0000256" key="1">
    <source>
        <dbReference type="ARBA" id="ARBA00022729"/>
    </source>
</evidence>
<dbReference type="EMBL" id="JBAMIC010000013">
    <property type="protein sequence ID" value="KAK7097807.1"/>
    <property type="molecule type" value="Genomic_DNA"/>
</dbReference>
<dbReference type="PANTHER" id="PTHR48071">
    <property type="entry name" value="SRCR DOMAIN-CONTAINING PROTEIN"/>
    <property type="match status" value="1"/>
</dbReference>
<feature type="domain" description="SRCR" evidence="7">
    <location>
        <begin position="89"/>
        <end position="199"/>
    </location>
</feature>
<evidence type="ECO:0000256" key="2">
    <source>
        <dbReference type="ARBA" id="ARBA00022737"/>
    </source>
</evidence>
<dbReference type="PANTHER" id="PTHR48071:SF28">
    <property type="entry name" value="SRCR DOMAIN-CONTAINING PROTEIN"/>
    <property type="match status" value="1"/>
</dbReference>
<evidence type="ECO:0000256" key="4">
    <source>
        <dbReference type="ARBA" id="ARBA00023170"/>
    </source>
</evidence>
<dbReference type="Proteomes" id="UP001374579">
    <property type="component" value="Unassembled WGS sequence"/>
</dbReference>
<comment type="caution">
    <text evidence="8">The sequence shown here is derived from an EMBL/GenBank/DDBJ whole genome shotgun (WGS) entry which is preliminary data.</text>
</comment>
<gene>
    <name evidence="8" type="ORF">V1264_004732</name>
</gene>
<keyword evidence="5" id="KW-0325">Glycoprotein</keyword>
<dbReference type="FunFam" id="3.10.250.10:FF:000007">
    <property type="entry name" value="Soluble scavenger receptor cysteine-rich domain-containing protein SSC5D"/>
    <property type="match status" value="1"/>
</dbReference>
<dbReference type="PROSITE" id="PS00420">
    <property type="entry name" value="SRCR_1"/>
    <property type="match status" value="1"/>
</dbReference>
<keyword evidence="3 6" id="KW-1015">Disulfide bond</keyword>
<reference evidence="8 9" key="1">
    <citation type="submission" date="2024-02" db="EMBL/GenBank/DDBJ databases">
        <title>Chromosome-scale genome assembly of the rough periwinkle Littorina saxatilis.</title>
        <authorList>
            <person name="De Jode A."/>
            <person name="Faria R."/>
            <person name="Formenti G."/>
            <person name="Sims Y."/>
            <person name="Smith T.P."/>
            <person name="Tracey A."/>
            <person name="Wood J.M.D."/>
            <person name="Zagrodzka Z.B."/>
            <person name="Johannesson K."/>
            <person name="Butlin R.K."/>
            <person name="Leder E.H."/>
        </authorList>
    </citation>
    <scope>NUCLEOTIDE SEQUENCE [LARGE SCALE GENOMIC DNA]</scope>
    <source>
        <strain evidence="8">Snail1</strain>
        <tissue evidence="8">Muscle</tissue>
    </source>
</reference>
<organism evidence="8 9">
    <name type="scientific">Littorina saxatilis</name>
    <dbReference type="NCBI Taxonomy" id="31220"/>
    <lineage>
        <taxon>Eukaryota</taxon>
        <taxon>Metazoa</taxon>
        <taxon>Spiralia</taxon>
        <taxon>Lophotrochozoa</taxon>
        <taxon>Mollusca</taxon>
        <taxon>Gastropoda</taxon>
        <taxon>Caenogastropoda</taxon>
        <taxon>Littorinimorpha</taxon>
        <taxon>Littorinoidea</taxon>
        <taxon>Littorinidae</taxon>
        <taxon>Littorina</taxon>
    </lineage>
</organism>
<accession>A0AAN9B2N9</accession>
<proteinExistence type="predicted"/>
<dbReference type="SMART" id="SM00202">
    <property type="entry name" value="SR"/>
    <property type="match status" value="1"/>
</dbReference>
<evidence type="ECO:0000256" key="6">
    <source>
        <dbReference type="PROSITE-ProRule" id="PRU00196"/>
    </source>
</evidence>
<evidence type="ECO:0000313" key="8">
    <source>
        <dbReference type="EMBL" id="KAK7097807.1"/>
    </source>
</evidence>
<dbReference type="GO" id="GO:0016020">
    <property type="term" value="C:membrane"/>
    <property type="evidence" value="ECO:0007669"/>
    <property type="project" value="InterPro"/>
</dbReference>
<dbReference type="Gene3D" id="3.10.250.10">
    <property type="entry name" value="SRCR-like domain"/>
    <property type="match status" value="1"/>
</dbReference>
<dbReference type="AlphaFoldDB" id="A0AAN9B2N9"/>
<keyword evidence="4" id="KW-0675">Receptor</keyword>
<evidence type="ECO:0000259" key="7">
    <source>
        <dbReference type="PROSITE" id="PS50287"/>
    </source>
</evidence>
<keyword evidence="2" id="KW-0677">Repeat</keyword>
<protein>
    <recommendedName>
        <fullName evidence="7">SRCR domain-containing protein</fullName>
    </recommendedName>
</protein>
<dbReference type="InterPro" id="IPR036772">
    <property type="entry name" value="SRCR-like_dom_sf"/>
</dbReference>
<name>A0AAN9B2N9_9CAEN</name>
<evidence type="ECO:0000256" key="3">
    <source>
        <dbReference type="ARBA" id="ARBA00023157"/>
    </source>
</evidence>
<dbReference type="SUPFAM" id="SSF56487">
    <property type="entry name" value="SRCR-like"/>
    <property type="match status" value="1"/>
</dbReference>
<dbReference type="InterPro" id="IPR001190">
    <property type="entry name" value="SRCR"/>
</dbReference>
<comment type="caution">
    <text evidence="6">Lacks conserved residue(s) required for the propagation of feature annotation.</text>
</comment>
<dbReference type="PRINTS" id="PR00258">
    <property type="entry name" value="SPERACTRCPTR"/>
</dbReference>
<keyword evidence="9" id="KW-1185">Reference proteome</keyword>
<evidence type="ECO:0000256" key="5">
    <source>
        <dbReference type="ARBA" id="ARBA00023180"/>
    </source>
</evidence>
<sequence length="200" mass="21467">MKVIIINLHAVLQNAPPLDNVTGPLQTQVTSLQNQTDNQQAALDMLTSQCDCQSYEERLDSLNASLIALQAIVEALVMDPPMSDLNGTLRLVNNFNNETNQGRLEIVINGEWGTICQDFWSKNDAIVACNQLGLPSGDPTALKGTQAPISPFGPGTGPIWLDNLLCDCPEASLLDCDNSGDGIGMTNCDHTEDVGVICKN</sequence>
<keyword evidence="1" id="KW-0732">Signal</keyword>